<organism evidence="10 11">
    <name type="scientific">Moorena producens PAL-8-15-08-1</name>
    <dbReference type="NCBI Taxonomy" id="1458985"/>
    <lineage>
        <taxon>Bacteria</taxon>
        <taxon>Bacillati</taxon>
        <taxon>Cyanobacteriota</taxon>
        <taxon>Cyanophyceae</taxon>
        <taxon>Coleofasciculales</taxon>
        <taxon>Coleofasciculaceae</taxon>
        <taxon>Moorena</taxon>
    </lineage>
</organism>
<evidence type="ECO:0000256" key="3">
    <source>
        <dbReference type="ARBA" id="ARBA00022448"/>
    </source>
</evidence>
<evidence type="ECO:0000256" key="5">
    <source>
        <dbReference type="ARBA" id="ARBA00022989"/>
    </source>
</evidence>
<reference evidence="11" key="1">
    <citation type="submission" date="2016-10" db="EMBL/GenBank/DDBJ databases">
        <title>Comparative genomics uncovers the prolific and rare metabolic potential of the cyanobacterial genus Moorea.</title>
        <authorList>
            <person name="Leao T."/>
            <person name="Castelao G."/>
            <person name="Korobeynikov A."/>
            <person name="Monroe E.A."/>
            <person name="Podell S."/>
            <person name="Glukhov E."/>
            <person name="Allen E."/>
            <person name="Gerwick W.H."/>
            <person name="Gerwick L."/>
        </authorList>
    </citation>
    <scope>NUCLEOTIDE SEQUENCE [LARGE SCALE GENOMIC DNA]</scope>
    <source>
        <strain evidence="11">PAL-8-15-08-1</strain>
    </source>
</reference>
<dbReference type="GO" id="GO:0005886">
    <property type="term" value="C:plasma membrane"/>
    <property type="evidence" value="ECO:0007669"/>
    <property type="project" value="UniProtKB-SubCell"/>
</dbReference>
<dbReference type="PANTHER" id="PTHR11730">
    <property type="entry name" value="AMMONIUM TRANSPORTER"/>
    <property type="match status" value="1"/>
</dbReference>
<feature type="transmembrane region" description="Helical" evidence="8">
    <location>
        <begin position="20"/>
        <end position="40"/>
    </location>
</feature>
<dbReference type="Pfam" id="PF00909">
    <property type="entry name" value="Ammonium_transp"/>
    <property type="match status" value="1"/>
</dbReference>
<feature type="transmembrane region" description="Helical" evidence="8">
    <location>
        <begin position="438"/>
        <end position="466"/>
    </location>
</feature>
<dbReference type="InterPro" id="IPR001905">
    <property type="entry name" value="Ammonium_transpt"/>
</dbReference>
<feature type="transmembrane region" description="Helical" evidence="8">
    <location>
        <begin position="396"/>
        <end position="418"/>
    </location>
</feature>
<evidence type="ECO:0000256" key="7">
    <source>
        <dbReference type="ARBA" id="ARBA00023177"/>
    </source>
</evidence>
<evidence type="ECO:0000256" key="2">
    <source>
        <dbReference type="ARBA" id="ARBA00005887"/>
    </source>
</evidence>
<feature type="domain" description="Ammonium transporter AmtB-like" evidence="9">
    <location>
        <begin position="54"/>
        <end position="464"/>
    </location>
</feature>
<feature type="transmembrane region" description="Helical" evidence="8">
    <location>
        <begin position="91"/>
        <end position="110"/>
    </location>
</feature>
<keyword evidence="3 8" id="KW-0813">Transport</keyword>
<sequence>MSRHKYKRLKHQITWLPSRWYFCLSLAITILLGWVGVAAAQDSNTNNFTNLSTIWLLVSSFLVFFMNAGFAMLEAGLCRRRNATNVLAKNLIVFCISALAFWLVGFGLMFGDGITYSCVPGENTSLSLVGQKGLFFNLPFPQFGNLGFPESGFNCLNKDWSNHSFAALFLFQLVFAGTAATIVSGAVAERVKFWAFLLFSFFLVGFIYPLTGHWVWGHYGWLAKALKFQDFAGSTVVHSVGGMAGLVGAWLLKPRQGRFGYNLRTDRYEGLETEKFSSDNLGLATLGCLILWLGWFGFNGGSAKDLDYVANTITITMMAAAAGGISSVFFSPIILGKPSLASIINGILGGLVGITASAAFVDIRSAFIIGSISGIFVLLGEYFLQVWKIDDPVGSVPVHLFCGFWGTIALGIFSSNSSLLYSELDVYDDPLLQVLCQFLGWLIIIIVTALLSLVGWLLVSLILYYASQINERISGKQRHRKQFRETQYFQLGEFILTIFEISRRGIRVSLEEEISGSDGVFYNP</sequence>
<keyword evidence="4 8" id="KW-0812">Transmembrane</keyword>
<comment type="subcellular location">
    <subcellularLocation>
        <location evidence="8">Cell membrane</location>
        <topology evidence="8">Multi-pass membrane protein</topology>
    </subcellularLocation>
    <subcellularLocation>
        <location evidence="1">Membrane</location>
        <topology evidence="1">Multi-pass membrane protein</topology>
    </subcellularLocation>
</comment>
<dbReference type="AlphaFoldDB" id="A0A1D8TL94"/>
<dbReference type="Gene3D" id="1.10.3430.10">
    <property type="entry name" value="Ammonium transporter AmtB like domains"/>
    <property type="match status" value="1"/>
</dbReference>
<name>A0A1D8TL94_9CYAN</name>
<dbReference type="Proteomes" id="UP000177870">
    <property type="component" value="Chromosome"/>
</dbReference>
<evidence type="ECO:0000259" key="9">
    <source>
        <dbReference type="Pfam" id="PF00909"/>
    </source>
</evidence>
<feature type="transmembrane region" description="Helical" evidence="8">
    <location>
        <begin position="165"/>
        <end position="186"/>
    </location>
</feature>
<comment type="similarity">
    <text evidence="2 8">Belongs to the ammonia transporter channel (TC 1.A.11.2) family.</text>
</comment>
<evidence type="ECO:0000256" key="4">
    <source>
        <dbReference type="ARBA" id="ARBA00022692"/>
    </source>
</evidence>
<keyword evidence="6 8" id="KW-0472">Membrane</keyword>
<proteinExistence type="inferred from homology"/>
<dbReference type="STRING" id="1458985.BJP34_00940"/>
<protein>
    <recommendedName>
        <fullName evidence="8">Ammonium transporter</fullName>
    </recommendedName>
</protein>
<feature type="transmembrane region" description="Helical" evidence="8">
    <location>
        <begin position="231"/>
        <end position="252"/>
    </location>
</feature>
<dbReference type="PANTHER" id="PTHR11730:SF89">
    <property type="entry name" value="AMMONIUM TRANSPORTER SLL0108-RELATED"/>
    <property type="match status" value="1"/>
</dbReference>
<feature type="transmembrane region" description="Helical" evidence="8">
    <location>
        <begin position="52"/>
        <end position="70"/>
    </location>
</feature>
<dbReference type="InterPro" id="IPR024041">
    <property type="entry name" value="NH4_transpt_AmtB-like_dom"/>
</dbReference>
<dbReference type="InterPro" id="IPR029020">
    <property type="entry name" value="Ammonium/urea_transptr"/>
</dbReference>
<evidence type="ECO:0000313" key="11">
    <source>
        <dbReference type="Proteomes" id="UP000177870"/>
    </source>
</evidence>
<evidence type="ECO:0000256" key="6">
    <source>
        <dbReference type="ARBA" id="ARBA00023136"/>
    </source>
</evidence>
<dbReference type="EMBL" id="CP017599">
    <property type="protein sequence ID" value="AOW98195.1"/>
    <property type="molecule type" value="Genomic_DNA"/>
</dbReference>
<feature type="transmembrane region" description="Helical" evidence="8">
    <location>
        <begin position="193"/>
        <end position="211"/>
    </location>
</feature>
<dbReference type="PROSITE" id="PS01219">
    <property type="entry name" value="AMMONIUM_TRANSP"/>
    <property type="match status" value="1"/>
</dbReference>
<evidence type="ECO:0000256" key="8">
    <source>
        <dbReference type="RuleBase" id="RU362002"/>
    </source>
</evidence>
<keyword evidence="5 8" id="KW-1133">Transmembrane helix</keyword>
<keyword evidence="7 8" id="KW-0924">Ammonia transport</keyword>
<evidence type="ECO:0000256" key="1">
    <source>
        <dbReference type="ARBA" id="ARBA00004141"/>
    </source>
</evidence>
<dbReference type="InterPro" id="IPR018047">
    <property type="entry name" value="Ammonium_transpt_CS"/>
</dbReference>
<gene>
    <name evidence="10" type="ORF">BJP34_00940</name>
</gene>
<evidence type="ECO:0000313" key="10">
    <source>
        <dbReference type="EMBL" id="AOW98195.1"/>
    </source>
</evidence>
<dbReference type="RefSeq" id="WP_070390707.1">
    <property type="nucleotide sequence ID" value="NZ_CP017599.1"/>
</dbReference>
<feature type="transmembrane region" description="Helical" evidence="8">
    <location>
        <begin position="342"/>
        <end position="360"/>
    </location>
</feature>
<feature type="transmembrane region" description="Helical" evidence="8">
    <location>
        <begin position="310"/>
        <end position="330"/>
    </location>
</feature>
<dbReference type="NCBIfam" id="TIGR00836">
    <property type="entry name" value="amt"/>
    <property type="match status" value="1"/>
</dbReference>
<feature type="transmembrane region" description="Helical" evidence="8">
    <location>
        <begin position="366"/>
        <end position="384"/>
    </location>
</feature>
<dbReference type="KEGG" id="mpro:BJP34_00940"/>
<dbReference type="GO" id="GO:0008519">
    <property type="term" value="F:ammonium channel activity"/>
    <property type="evidence" value="ECO:0007669"/>
    <property type="project" value="InterPro"/>
</dbReference>
<dbReference type="GO" id="GO:0097272">
    <property type="term" value="P:ammonium homeostasis"/>
    <property type="evidence" value="ECO:0007669"/>
    <property type="project" value="TreeGrafter"/>
</dbReference>
<accession>A0A1D8TL94</accession>
<dbReference type="SUPFAM" id="SSF111352">
    <property type="entry name" value="Ammonium transporter"/>
    <property type="match status" value="1"/>
</dbReference>
<feature type="transmembrane region" description="Helical" evidence="8">
    <location>
        <begin position="281"/>
        <end position="298"/>
    </location>
</feature>